<protein>
    <recommendedName>
        <fullName evidence="1">RNase III domain-containing protein</fullName>
    </recommendedName>
</protein>
<evidence type="ECO:0000313" key="2">
    <source>
        <dbReference type="EMBL" id="KAK4548762.1"/>
    </source>
</evidence>
<comment type="caution">
    <text evidence="2">The sequence shown here is derived from an EMBL/GenBank/DDBJ whole genome shotgun (WGS) entry which is preliminary data.</text>
</comment>
<dbReference type="CDD" id="cd00593">
    <property type="entry name" value="RIBOc"/>
    <property type="match status" value="1"/>
</dbReference>
<dbReference type="SUPFAM" id="SSF69065">
    <property type="entry name" value="RNase III domain-like"/>
    <property type="match status" value="1"/>
</dbReference>
<feature type="domain" description="RNase III" evidence="1">
    <location>
        <begin position="80"/>
        <end position="204"/>
    </location>
</feature>
<name>A0AAV9JUI5_9PEZI</name>
<dbReference type="InterPro" id="IPR000999">
    <property type="entry name" value="RNase_III_dom"/>
</dbReference>
<organism evidence="2 3">
    <name type="scientific">Oleoguttula mirabilis</name>
    <dbReference type="NCBI Taxonomy" id="1507867"/>
    <lineage>
        <taxon>Eukaryota</taxon>
        <taxon>Fungi</taxon>
        <taxon>Dikarya</taxon>
        <taxon>Ascomycota</taxon>
        <taxon>Pezizomycotina</taxon>
        <taxon>Dothideomycetes</taxon>
        <taxon>Dothideomycetidae</taxon>
        <taxon>Mycosphaerellales</taxon>
        <taxon>Teratosphaeriaceae</taxon>
        <taxon>Oleoguttula</taxon>
    </lineage>
</organism>
<keyword evidence="3" id="KW-1185">Reference proteome</keyword>
<dbReference type="GO" id="GO:0004525">
    <property type="term" value="F:ribonuclease III activity"/>
    <property type="evidence" value="ECO:0007669"/>
    <property type="project" value="InterPro"/>
</dbReference>
<proteinExistence type="predicted"/>
<dbReference type="InterPro" id="IPR036389">
    <property type="entry name" value="RNase_III_sf"/>
</dbReference>
<dbReference type="AlphaFoldDB" id="A0AAV9JUI5"/>
<gene>
    <name evidence="2" type="ORF">LTR36_008535</name>
</gene>
<accession>A0AAV9JUI5</accession>
<sequence>MAEDDGLDIDPAIAEAMGFSGFGMQPSSKKRKFDANDTFVDPSVKQDAAPANAQSKVILKPVIRKPPNSLTGHPRLAEARSYIEGVINYTFRDIDLLEEALWACPRVVGQRWLADGNKSLAVVGDSALNLVVADDCYAEGMSRGEANGRLKELVCNKNLAELELAKAIDQRSFVQLNIGMTAMSWYMRATAVEAIIGAVFRDSDGDHGAVKRAVVGVGVLKE</sequence>
<dbReference type="EMBL" id="JAVFHQ010000006">
    <property type="protein sequence ID" value="KAK4548762.1"/>
    <property type="molecule type" value="Genomic_DNA"/>
</dbReference>
<dbReference type="Proteomes" id="UP001324427">
    <property type="component" value="Unassembled WGS sequence"/>
</dbReference>
<dbReference type="PROSITE" id="PS50142">
    <property type="entry name" value="RNASE_3_2"/>
    <property type="match status" value="1"/>
</dbReference>
<evidence type="ECO:0000259" key="1">
    <source>
        <dbReference type="PROSITE" id="PS50142"/>
    </source>
</evidence>
<dbReference type="GO" id="GO:0006396">
    <property type="term" value="P:RNA processing"/>
    <property type="evidence" value="ECO:0007669"/>
    <property type="project" value="InterPro"/>
</dbReference>
<evidence type="ECO:0000313" key="3">
    <source>
        <dbReference type="Proteomes" id="UP001324427"/>
    </source>
</evidence>
<dbReference type="Pfam" id="PF00636">
    <property type="entry name" value="Ribonuclease_3"/>
    <property type="match status" value="1"/>
</dbReference>
<dbReference type="Gene3D" id="1.10.1520.10">
    <property type="entry name" value="Ribonuclease III domain"/>
    <property type="match status" value="1"/>
</dbReference>
<reference evidence="2 3" key="1">
    <citation type="submission" date="2021-11" db="EMBL/GenBank/DDBJ databases">
        <title>Black yeast isolated from Biological Soil Crust.</title>
        <authorList>
            <person name="Kurbessoian T."/>
        </authorList>
    </citation>
    <scope>NUCLEOTIDE SEQUENCE [LARGE SCALE GENOMIC DNA]</scope>
    <source>
        <strain evidence="2 3">CCFEE 5522</strain>
    </source>
</reference>